<keyword evidence="6" id="KW-1185">Reference proteome</keyword>
<evidence type="ECO:0000259" key="4">
    <source>
        <dbReference type="Pfam" id="PF14257"/>
    </source>
</evidence>
<organism evidence="5 6">
    <name type="scientific">Paraliobacillus ryukyuensis</name>
    <dbReference type="NCBI Taxonomy" id="200904"/>
    <lineage>
        <taxon>Bacteria</taxon>
        <taxon>Bacillati</taxon>
        <taxon>Bacillota</taxon>
        <taxon>Bacilli</taxon>
        <taxon>Bacillales</taxon>
        <taxon>Bacillaceae</taxon>
        <taxon>Paraliobacillus</taxon>
    </lineage>
</organism>
<feature type="coiled-coil region" evidence="1">
    <location>
        <begin position="195"/>
        <end position="222"/>
    </location>
</feature>
<feature type="domain" description="DUF4349" evidence="4">
    <location>
        <begin position="78"/>
        <end position="289"/>
    </location>
</feature>
<dbReference type="PROSITE" id="PS51257">
    <property type="entry name" value="PROKAR_LIPOPROTEIN"/>
    <property type="match status" value="1"/>
</dbReference>
<evidence type="ECO:0000256" key="2">
    <source>
        <dbReference type="SAM" id="MobiDB-lite"/>
    </source>
</evidence>
<feature type="region of interest" description="Disordered" evidence="2">
    <location>
        <begin position="26"/>
        <end position="75"/>
    </location>
</feature>
<dbReference type="EMBL" id="QNRI01000003">
    <property type="protein sequence ID" value="RBO99753.1"/>
    <property type="molecule type" value="Genomic_DNA"/>
</dbReference>
<proteinExistence type="predicted"/>
<evidence type="ECO:0000313" key="5">
    <source>
        <dbReference type="EMBL" id="RBO99753.1"/>
    </source>
</evidence>
<accession>A0A366EBJ4</accession>
<dbReference type="RefSeq" id="WP_113867857.1">
    <property type="nucleotide sequence ID" value="NZ_BAABQN010000011.1"/>
</dbReference>
<dbReference type="OrthoDB" id="5381491at2"/>
<keyword evidence="1" id="KW-0175">Coiled coil</keyword>
<dbReference type="AlphaFoldDB" id="A0A366EBJ4"/>
<dbReference type="Pfam" id="PF14257">
    <property type="entry name" value="DUF4349"/>
    <property type="match status" value="1"/>
</dbReference>
<dbReference type="InterPro" id="IPR025645">
    <property type="entry name" value="DUF4349"/>
</dbReference>
<sequence>MAKNNWLMVSIIVMFTLFGCSNEGMENSGEDNSGSTADTMVEQSSTNDDQVAADQTEDNSQPNEETNQEIPEDTKTERKIIYNANLELEVPDFQTAVNQLEQEINGTGGYIVTSNAYQVEEELQEGTITARIPQEKFEGFIRVIETGDMKVVQKSVSGEDVTEQYVDLEARLKSKRVVEKRLLSFMEEAQKTEDLLKISEDLATVQEEIEQITGQMNYLENKSELATVTLHIRENHVDLVQDGDLNTWDKTVEQLKKSVNFLLASGSGLIVFFVGNLPVIILLGLVGIIGYIGWRRKRIRRKNNE</sequence>
<keyword evidence="3" id="KW-0812">Transmembrane</keyword>
<protein>
    <submittedName>
        <fullName evidence="5">Uncharacterized protein DUF4349</fullName>
    </submittedName>
</protein>
<evidence type="ECO:0000256" key="3">
    <source>
        <dbReference type="SAM" id="Phobius"/>
    </source>
</evidence>
<feature type="transmembrane region" description="Helical" evidence="3">
    <location>
        <begin position="261"/>
        <end position="294"/>
    </location>
</feature>
<reference evidence="5 6" key="1">
    <citation type="submission" date="2018-06" db="EMBL/GenBank/DDBJ databases">
        <title>Genomic Encyclopedia of Type Strains, Phase IV (KMG-IV): sequencing the most valuable type-strain genomes for metagenomic binning, comparative biology and taxonomic classification.</title>
        <authorList>
            <person name="Goeker M."/>
        </authorList>
    </citation>
    <scope>NUCLEOTIDE SEQUENCE [LARGE SCALE GENOMIC DNA]</scope>
    <source>
        <strain evidence="5 6">DSM 15140</strain>
    </source>
</reference>
<comment type="caution">
    <text evidence="5">The sequence shown here is derived from an EMBL/GenBank/DDBJ whole genome shotgun (WGS) entry which is preliminary data.</text>
</comment>
<keyword evidence="3" id="KW-0472">Membrane</keyword>
<dbReference type="STRING" id="200904.GCA_900168775_03333"/>
<keyword evidence="3" id="KW-1133">Transmembrane helix</keyword>
<evidence type="ECO:0000256" key="1">
    <source>
        <dbReference type="SAM" id="Coils"/>
    </source>
</evidence>
<gene>
    <name evidence="5" type="ORF">DES48_10379</name>
</gene>
<evidence type="ECO:0000313" key="6">
    <source>
        <dbReference type="Proteomes" id="UP000252254"/>
    </source>
</evidence>
<name>A0A366EBJ4_9BACI</name>
<feature type="compositionally biased region" description="Polar residues" evidence="2">
    <location>
        <begin position="30"/>
        <end position="49"/>
    </location>
</feature>
<dbReference type="Proteomes" id="UP000252254">
    <property type="component" value="Unassembled WGS sequence"/>
</dbReference>